<sequence length="99" mass="10636">MSASGQMPMPEASASMRDDDAFDALAAQALAARVAEAIGEEPVPSPCLSVCRIHDGSGLCLGCFRTLREIAQWSRMDDAGKRQVWVRLAQRIDESTASP</sequence>
<keyword evidence="2" id="KW-1185">Reference proteome</keyword>
<dbReference type="RefSeq" id="WP_340339413.1">
    <property type="nucleotide sequence ID" value="NZ_JBBKZS010000027.1"/>
</dbReference>
<gene>
    <name evidence="1" type="ORF">WKW79_32735</name>
</gene>
<reference evidence="1 2" key="1">
    <citation type="submission" date="2024-03" db="EMBL/GenBank/DDBJ databases">
        <title>Novel species of the genus Variovorax.</title>
        <authorList>
            <person name="Liu Q."/>
            <person name="Xin Y.-H."/>
        </authorList>
    </citation>
    <scope>NUCLEOTIDE SEQUENCE [LARGE SCALE GENOMIC DNA]</scope>
    <source>
        <strain evidence="1 2">KACC 18901</strain>
    </source>
</reference>
<protein>
    <submittedName>
        <fullName evidence="1">DUF1289 domain-containing protein</fullName>
    </submittedName>
</protein>
<proteinExistence type="predicted"/>
<evidence type="ECO:0000313" key="1">
    <source>
        <dbReference type="EMBL" id="MEJ8859375.1"/>
    </source>
</evidence>
<dbReference type="Pfam" id="PF06945">
    <property type="entry name" value="DUF1289"/>
    <property type="match status" value="1"/>
</dbReference>
<dbReference type="EMBL" id="JBBKZS010000027">
    <property type="protein sequence ID" value="MEJ8859375.1"/>
    <property type="molecule type" value="Genomic_DNA"/>
</dbReference>
<dbReference type="PANTHER" id="PTHR35175">
    <property type="entry name" value="DUF1289 DOMAIN-CONTAINING PROTEIN"/>
    <property type="match status" value="1"/>
</dbReference>
<dbReference type="Proteomes" id="UP001367030">
    <property type="component" value="Unassembled WGS sequence"/>
</dbReference>
<dbReference type="PANTHER" id="PTHR35175:SF2">
    <property type="entry name" value="DUF1289 DOMAIN-CONTAINING PROTEIN"/>
    <property type="match status" value="1"/>
</dbReference>
<accession>A0ABU8XHR2</accession>
<evidence type="ECO:0000313" key="2">
    <source>
        <dbReference type="Proteomes" id="UP001367030"/>
    </source>
</evidence>
<dbReference type="InterPro" id="IPR010710">
    <property type="entry name" value="DUF1289"/>
</dbReference>
<organism evidence="1 2">
    <name type="scientific">Variovorax robiniae</name>
    <dbReference type="NCBI Taxonomy" id="1836199"/>
    <lineage>
        <taxon>Bacteria</taxon>
        <taxon>Pseudomonadati</taxon>
        <taxon>Pseudomonadota</taxon>
        <taxon>Betaproteobacteria</taxon>
        <taxon>Burkholderiales</taxon>
        <taxon>Comamonadaceae</taxon>
        <taxon>Variovorax</taxon>
    </lineage>
</organism>
<comment type="caution">
    <text evidence="1">The sequence shown here is derived from an EMBL/GenBank/DDBJ whole genome shotgun (WGS) entry which is preliminary data.</text>
</comment>
<name>A0ABU8XHR2_9BURK</name>